<dbReference type="AlphaFoldDB" id="A0A813ZBH7"/>
<dbReference type="InterPro" id="IPR051345">
    <property type="entry name" value="Importin_beta-like_NTR"/>
</dbReference>
<protein>
    <recommendedName>
        <fullName evidence="1">Importin N-terminal domain-containing protein</fullName>
    </recommendedName>
</protein>
<dbReference type="GO" id="GO:0005737">
    <property type="term" value="C:cytoplasm"/>
    <property type="evidence" value="ECO:0007669"/>
    <property type="project" value="TreeGrafter"/>
</dbReference>
<dbReference type="InterPro" id="IPR016024">
    <property type="entry name" value="ARM-type_fold"/>
</dbReference>
<accession>A0A813ZBH7</accession>
<dbReference type="InterPro" id="IPR058537">
    <property type="entry name" value="TPR_TNPO3_IPO13_4th"/>
</dbReference>
<dbReference type="Pfam" id="PF08389">
    <property type="entry name" value="Xpo1"/>
    <property type="match status" value="1"/>
</dbReference>
<dbReference type="InterPro" id="IPR057942">
    <property type="entry name" value="TPR_TNPO3_IPO13_3rd"/>
</dbReference>
<feature type="domain" description="Importin N-terminal" evidence="1">
    <location>
        <begin position="27"/>
        <end position="93"/>
    </location>
</feature>
<reference evidence="2" key="1">
    <citation type="submission" date="2021-02" db="EMBL/GenBank/DDBJ databases">
        <authorList>
            <person name="Nowell W R."/>
        </authorList>
    </citation>
    <scope>NUCLEOTIDE SEQUENCE</scope>
    <source>
        <strain evidence="2">Ploen Becks lab</strain>
    </source>
</reference>
<dbReference type="Pfam" id="PF24139">
    <property type="entry name" value="TPR_TNPO3_IPO13_4th"/>
    <property type="match status" value="1"/>
</dbReference>
<comment type="caution">
    <text evidence="2">The sequence shown here is derived from an EMBL/GenBank/DDBJ whole genome shotgun (WGS) entry which is preliminary data.</text>
</comment>
<evidence type="ECO:0000313" key="2">
    <source>
        <dbReference type="EMBL" id="CAF0896059.1"/>
    </source>
</evidence>
<dbReference type="InterPro" id="IPR011989">
    <property type="entry name" value="ARM-like"/>
</dbReference>
<organism evidence="2 3">
    <name type="scientific">Brachionus calyciflorus</name>
    <dbReference type="NCBI Taxonomy" id="104777"/>
    <lineage>
        <taxon>Eukaryota</taxon>
        <taxon>Metazoa</taxon>
        <taxon>Spiralia</taxon>
        <taxon>Gnathifera</taxon>
        <taxon>Rotifera</taxon>
        <taxon>Eurotatoria</taxon>
        <taxon>Monogononta</taxon>
        <taxon>Pseudotrocha</taxon>
        <taxon>Ploima</taxon>
        <taxon>Brachionidae</taxon>
        <taxon>Brachionus</taxon>
    </lineage>
</organism>
<dbReference type="Pfam" id="PF03810">
    <property type="entry name" value="IBN_N"/>
    <property type="match status" value="1"/>
</dbReference>
<dbReference type="Proteomes" id="UP000663879">
    <property type="component" value="Unassembled WGS sequence"/>
</dbReference>
<dbReference type="InterPro" id="IPR057941">
    <property type="entry name" value="TPR_TNPO3_IPO13_2nd"/>
</dbReference>
<dbReference type="SUPFAM" id="SSF48371">
    <property type="entry name" value="ARM repeat"/>
    <property type="match status" value="1"/>
</dbReference>
<dbReference type="EMBL" id="CAJNOC010001856">
    <property type="protein sequence ID" value="CAF0896059.1"/>
    <property type="molecule type" value="Genomic_DNA"/>
</dbReference>
<dbReference type="InterPro" id="IPR001494">
    <property type="entry name" value="Importin-beta_N"/>
</dbReference>
<name>A0A813ZBH7_9BILA</name>
<dbReference type="OrthoDB" id="435593at2759"/>
<dbReference type="PANTHER" id="PTHR12363">
    <property type="entry name" value="TRANSPORTIN 3 AND IMPORTIN 13"/>
    <property type="match status" value="1"/>
</dbReference>
<evidence type="ECO:0000259" key="1">
    <source>
        <dbReference type="SMART" id="SM00913"/>
    </source>
</evidence>
<dbReference type="PANTHER" id="PTHR12363:SF42">
    <property type="entry name" value="TRANSPORTIN-3"/>
    <property type="match status" value="1"/>
</dbReference>
<dbReference type="SMART" id="SM00913">
    <property type="entry name" value="IBN_N"/>
    <property type="match status" value="1"/>
</dbReference>
<evidence type="ECO:0000313" key="3">
    <source>
        <dbReference type="Proteomes" id="UP000663879"/>
    </source>
</evidence>
<dbReference type="InterPro" id="IPR013598">
    <property type="entry name" value="Exportin-1/Importin-b-like"/>
</dbReference>
<dbReference type="GO" id="GO:0006606">
    <property type="term" value="P:protein import into nucleus"/>
    <property type="evidence" value="ECO:0007669"/>
    <property type="project" value="TreeGrafter"/>
</dbReference>
<keyword evidence="3" id="KW-1185">Reference proteome</keyword>
<dbReference type="GO" id="GO:0031267">
    <property type="term" value="F:small GTPase binding"/>
    <property type="evidence" value="ECO:0007669"/>
    <property type="project" value="InterPro"/>
</dbReference>
<dbReference type="Pfam" id="PF24140">
    <property type="entry name" value="TPR_TNPO3_IPO13_3rd"/>
    <property type="match status" value="1"/>
</dbReference>
<gene>
    <name evidence="2" type="ORF">OXX778_LOCUS11157</name>
</gene>
<sequence>MESIKQTVIQASQTFYTTQDREQRRSAEQWLNDFKKSVDAWFISDQILHTDKNEQVLFFAAQTIRSKIQNSFHELPLESHESLKNSLIEHLEKLSLSKYSTVQTQINIALSDLVMLMANWQSPIPELIQKFNKPEQMNSLVDFLTILPEEISNKRLKLGQNRRDQLRTLFSNSSPFLIEYLEQSLTQISHETTQNNQTNQDKIKSIFKCYSSWIETKLIETNLIINSQLYAYLFRILADPNTELDLHDVVTSCLINILLLFPFNARVDDVGRALLLSLKENIFNLTMCYKQAESESNTEKCSDFCMIYTELCNALSYYYLNEPSSQLGDMNSINLLLMCGTHEDYEVFQKSFVFWFNISEEIYTNEKCDKLCLQFKPFVYTLIDCVCKHCRLDPEHKSIPPSRTDDFGDFRVKAADLVSDIVFIVEANKCFEKMFLILQAPNATWFEIESALFIMCSFAKSISQEEEQCVTQVVQAILSLPSQVHISVKCTGIRLIGELCDWLNKHPLFIDNALNFVCSGFSDPNVAQIAANTMLNICTQCQTHLINHLETLLNIVISTDNIDMPSDASMELLKSAVVILNNLPSSEITEPLIKLCNIQLQGLGKVLSNEKIQGTKGLPLYWLDRLTAIFRTVKIKNVPTSNIHPCQPVIEQAWPLISACLNKYQQDSKITECCCRTLRFMLRSTEKYSKGILVDFVNVIISMYRLNHFSCFLYLGSILVDIYGTENEFKAGLIEMMQIFTNQAFDYIIKNCQNVENLDELRKHPDTIDDFFRLSLRFMQRCPLEFIESSIFSPVITLAVTSLNLDHRDANSSITKFLSEFISLSHKPQIKGLNESNSSLVNRFIAEIGYKMIENSIHATINMTTRDTKDGIADVLSELLSASRTQVETDLLAVLKNLRKTNQHGCEIVTERQLLEVHNKIMMSNGSNEIENALIQLEQLYL</sequence>
<dbReference type="Pfam" id="PF24138">
    <property type="entry name" value="TPR_TNPO3_IPO13_2nd"/>
    <property type="match status" value="1"/>
</dbReference>
<proteinExistence type="predicted"/>
<dbReference type="Gene3D" id="1.25.10.10">
    <property type="entry name" value="Leucine-rich Repeat Variant"/>
    <property type="match status" value="1"/>
</dbReference>